<proteinExistence type="predicted"/>
<evidence type="ECO:0000313" key="1">
    <source>
        <dbReference type="EMBL" id="QDL92550.1"/>
    </source>
</evidence>
<dbReference type="EMBL" id="CP040818">
    <property type="protein sequence ID" value="QDL92550.1"/>
    <property type="molecule type" value="Genomic_DNA"/>
</dbReference>
<dbReference type="Proteomes" id="UP000305888">
    <property type="component" value="Chromosome"/>
</dbReference>
<accession>A0A5B8FYT0</accession>
<protein>
    <submittedName>
        <fullName evidence="1">Uncharacterized protein</fullName>
    </submittedName>
</protein>
<dbReference type="KEGG" id="ppru:FDP22_12615"/>
<gene>
    <name evidence="1" type="ORF">FDP22_12615</name>
</gene>
<evidence type="ECO:0000313" key="2">
    <source>
        <dbReference type="Proteomes" id="UP000305888"/>
    </source>
</evidence>
<reference evidence="1 2" key="1">
    <citation type="submission" date="2019-06" db="EMBL/GenBank/DDBJ databases">
        <title>Genome sequence of Rhodobacteraceae bacterium D4M1.</title>
        <authorList>
            <person name="Cao J."/>
        </authorList>
    </citation>
    <scope>NUCLEOTIDE SEQUENCE [LARGE SCALE GENOMIC DNA]</scope>
    <source>
        <strain evidence="1 2">D4M1</strain>
    </source>
</reference>
<dbReference type="RefSeq" id="WP_138579662.1">
    <property type="nucleotide sequence ID" value="NZ_CP040818.1"/>
</dbReference>
<dbReference type="OrthoDB" id="1327127at28211"/>
<dbReference type="AlphaFoldDB" id="A0A5B8FYT0"/>
<keyword evidence="2" id="KW-1185">Reference proteome</keyword>
<name>A0A5B8FYT0_9RHOB</name>
<sequence>MRYVHKWPADVPLQFCQWRDAPDPVTTAGTISMAPYGGRGPQRAQVALSGEIANAAQAAAMAVWLADLDGGGALALLADFDRALYGYSPRYAESLARAGETPWRASNGMPQYWRSSTGDLLGWSAGARVVSGGSAGNRMIGLAGLYPGAVLGRGQKIRIGVRRHVIAFGDTVAADGTVQIRVAPHFCAAVPVGTPVTYPGDIGLFQPISWSVPNYDQDRRGGWSMTFRETYPEEQRETLTYV</sequence>
<organism evidence="1 2">
    <name type="scientific">Paroceanicella profunda</name>
    <dbReference type="NCBI Taxonomy" id="2579971"/>
    <lineage>
        <taxon>Bacteria</taxon>
        <taxon>Pseudomonadati</taxon>
        <taxon>Pseudomonadota</taxon>
        <taxon>Alphaproteobacteria</taxon>
        <taxon>Rhodobacterales</taxon>
        <taxon>Paracoccaceae</taxon>
        <taxon>Paroceanicella</taxon>
    </lineage>
</organism>